<evidence type="ECO:0000256" key="1">
    <source>
        <dbReference type="ARBA" id="ARBA00023015"/>
    </source>
</evidence>
<dbReference type="SMART" id="SM00342">
    <property type="entry name" value="HTH_ARAC"/>
    <property type="match status" value="1"/>
</dbReference>
<keyword evidence="6" id="KW-1185">Reference proteome</keyword>
<name>A0ABR8XBZ7_9BACL</name>
<dbReference type="PROSITE" id="PS01124">
    <property type="entry name" value="HTH_ARAC_FAMILY_2"/>
    <property type="match status" value="1"/>
</dbReference>
<keyword evidence="1" id="KW-0805">Transcription regulation</keyword>
<evidence type="ECO:0000259" key="4">
    <source>
        <dbReference type="PROSITE" id="PS01124"/>
    </source>
</evidence>
<dbReference type="InterPro" id="IPR009057">
    <property type="entry name" value="Homeodomain-like_sf"/>
</dbReference>
<dbReference type="Gene3D" id="1.10.10.60">
    <property type="entry name" value="Homeodomain-like"/>
    <property type="match status" value="1"/>
</dbReference>
<protein>
    <submittedName>
        <fullName evidence="5">AraC family transcriptional regulator</fullName>
    </submittedName>
</protein>
<organism evidence="5 6">
    <name type="scientific">Ureibacillus galli</name>
    <dbReference type="NCBI Taxonomy" id="2762222"/>
    <lineage>
        <taxon>Bacteria</taxon>
        <taxon>Bacillati</taxon>
        <taxon>Bacillota</taxon>
        <taxon>Bacilli</taxon>
        <taxon>Bacillales</taxon>
        <taxon>Caryophanaceae</taxon>
        <taxon>Ureibacillus</taxon>
    </lineage>
</organism>
<feature type="domain" description="HTH araC/xylS-type" evidence="4">
    <location>
        <begin position="155"/>
        <end position="256"/>
    </location>
</feature>
<keyword evidence="3" id="KW-0804">Transcription</keyword>
<comment type="caution">
    <text evidence="5">The sequence shown here is derived from an EMBL/GenBank/DDBJ whole genome shotgun (WGS) entry which is preliminary data.</text>
</comment>
<dbReference type="PANTHER" id="PTHR46796:SF13">
    <property type="entry name" value="HTH-TYPE TRANSCRIPTIONAL ACTIVATOR RHAS"/>
    <property type="match status" value="1"/>
</dbReference>
<dbReference type="InterPro" id="IPR018060">
    <property type="entry name" value="HTH_AraC"/>
</dbReference>
<dbReference type="Pfam" id="PF12833">
    <property type="entry name" value="HTH_18"/>
    <property type="match status" value="1"/>
</dbReference>
<accession>A0ABR8XBZ7</accession>
<gene>
    <name evidence="5" type="ORF">H9636_08710</name>
</gene>
<keyword evidence="2" id="KW-0238">DNA-binding</keyword>
<evidence type="ECO:0000313" key="6">
    <source>
        <dbReference type="Proteomes" id="UP000640930"/>
    </source>
</evidence>
<dbReference type="SUPFAM" id="SSF46689">
    <property type="entry name" value="Homeodomain-like"/>
    <property type="match status" value="1"/>
</dbReference>
<dbReference type="PANTHER" id="PTHR46796">
    <property type="entry name" value="HTH-TYPE TRANSCRIPTIONAL ACTIVATOR RHAS-RELATED"/>
    <property type="match status" value="1"/>
</dbReference>
<proteinExistence type="predicted"/>
<dbReference type="RefSeq" id="WP_191707230.1">
    <property type="nucleotide sequence ID" value="NZ_JACSQA010000010.1"/>
</dbReference>
<reference evidence="5 6" key="1">
    <citation type="submission" date="2020-08" db="EMBL/GenBank/DDBJ databases">
        <title>A Genomic Blueprint of the Chicken Gut Microbiome.</title>
        <authorList>
            <person name="Gilroy R."/>
            <person name="Ravi A."/>
            <person name="Getino M."/>
            <person name="Pursley I."/>
            <person name="Horton D.L."/>
            <person name="Alikhan N.-F."/>
            <person name="Baker D."/>
            <person name="Gharbi K."/>
            <person name="Hall N."/>
            <person name="Watson M."/>
            <person name="Adriaenssens E.M."/>
            <person name="Foster-Nyarko E."/>
            <person name="Jarju S."/>
            <person name="Secka A."/>
            <person name="Antonio M."/>
            <person name="Oren A."/>
            <person name="Chaudhuri R."/>
            <person name="La Ragione R.M."/>
            <person name="Hildebrand F."/>
            <person name="Pallen M.J."/>
        </authorList>
    </citation>
    <scope>NUCLEOTIDE SEQUENCE [LARGE SCALE GENOMIC DNA]</scope>
    <source>
        <strain evidence="5 6">Re31</strain>
    </source>
</reference>
<dbReference type="Pfam" id="PF20240">
    <property type="entry name" value="DUF6597"/>
    <property type="match status" value="1"/>
</dbReference>
<dbReference type="InterPro" id="IPR050204">
    <property type="entry name" value="AraC_XylS_family_regulators"/>
</dbReference>
<sequence>MPYIERKPPEKLAPYVKCIWYLNHRYNEWNHDEVLWPDGCYELIFHFGSNYRVNNEQMETSFLIGSLTRYHRLKSDGEIRLFGVRIKPWALNYFLDQAVDLKKMKDTFVPLKYLFKEEDIKLMESNLKEASLEEGIKLVNRFILDAFHPNYFTNNDFIQILADLFNRPVQVQLQDAILMSNYSQRQFERKVIELTGLSPKKLSKVARFNQVRLKLFFHPQTDLYDLMEEFGYYDYAHFSKDFKECMGLTPKEYRNWMLEKVNNSPQKAKHVDFLQDE</sequence>
<dbReference type="InterPro" id="IPR046532">
    <property type="entry name" value="DUF6597"/>
</dbReference>
<dbReference type="Proteomes" id="UP000640930">
    <property type="component" value="Unassembled WGS sequence"/>
</dbReference>
<evidence type="ECO:0000313" key="5">
    <source>
        <dbReference type="EMBL" id="MBD8026738.1"/>
    </source>
</evidence>
<evidence type="ECO:0000256" key="3">
    <source>
        <dbReference type="ARBA" id="ARBA00023163"/>
    </source>
</evidence>
<evidence type="ECO:0000256" key="2">
    <source>
        <dbReference type="ARBA" id="ARBA00023125"/>
    </source>
</evidence>
<dbReference type="EMBL" id="JACSQA010000010">
    <property type="protein sequence ID" value="MBD8026738.1"/>
    <property type="molecule type" value="Genomic_DNA"/>
</dbReference>